<evidence type="ECO:0000256" key="1">
    <source>
        <dbReference type="ARBA" id="ARBA00022723"/>
    </source>
</evidence>
<feature type="active site" description="Proton donor" evidence="3">
    <location>
        <position position="168"/>
    </location>
</feature>
<comment type="caution">
    <text evidence="8">The sequence shown here is derived from an EMBL/GenBank/DDBJ whole genome shotgun (WGS) entry which is preliminary data.</text>
</comment>
<gene>
    <name evidence="8" type="primary">PDE1A</name>
    <name evidence="8" type="ORF">SNAT2548_LOCUS22409</name>
</gene>
<evidence type="ECO:0000256" key="6">
    <source>
        <dbReference type="RuleBase" id="RU363067"/>
    </source>
</evidence>
<reference evidence="8" key="1">
    <citation type="submission" date="2021-02" db="EMBL/GenBank/DDBJ databases">
        <authorList>
            <person name="Dougan E. K."/>
            <person name="Rhodes N."/>
            <person name="Thang M."/>
            <person name="Chan C."/>
        </authorList>
    </citation>
    <scope>NUCLEOTIDE SEQUENCE</scope>
</reference>
<dbReference type="InterPro" id="IPR036971">
    <property type="entry name" value="PDEase_catalytic_dom_sf"/>
</dbReference>
<evidence type="ECO:0000256" key="4">
    <source>
        <dbReference type="PIRSR" id="PIRSR623088-2"/>
    </source>
</evidence>
<feature type="binding site" evidence="4">
    <location>
        <position position="328"/>
    </location>
    <ligand>
        <name>AMP</name>
        <dbReference type="ChEBI" id="CHEBI:456215"/>
    </ligand>
</feature>
<dbReference type="Gene3D" id="1.10.1300.10">
    <property type="entry name" value="3'5'-cyclic nucleotide phosphodiesterase, catalytic domain"/>
    <property type="match status" value="1"/>
</dbReference>
<keyword evidence="2 6" id="KW-0378">Hydrolase</keyword>
<keyword evidence="9" id="KW-1185">Reference proteome</keyword>
<evidence type="ECO:0000259" key="7">
    <source>
        <dbReference type="PROSITE" id="PS51845"/>
    </source>
</evidence>
<dbReference type="PROSITE" id="PS51845">
    <property type="entry name" value="PDEASE_I_2"/>
    <property type="match status" value="1"/>
</dbReference>
<dbReference type="InterPro" id="IPR002073">
    <property type="entry name" value="PDEase_catalytic_dom"/>
</dbReference>
<evidence type="ECO:0000256" key="5">
    <source>
        <dbReference type="PIRSR" id="PIRSR623088-3"/>
    </source>
</evidence>
<dbReference type="InterPro" id="IPR003607">
    <property type="entry name" value="HD/PDEase_dom"/>
</dbReference>
<feature type="domain" description="PDEase" evidence="7">
    <location>
        <begin position="91"/>
        <end position="494"/>
    </location>
</feature>
<dbReference type="PANTHER" id="PTHR11347">
    <property type="entry name" value="CYCLIC NUCLEOTIDE PHOSPHODIESTERASE"/>
    <property type="match status" value="1"/>
</dbReference>
<feature type="binding site" evidence="5">
    <location>
        <position position="213"/>
    </location>
    <ligand>
        <name>Zn(2+)</name>
        <dbReference type="ChEBI" id="CHEBI:29105"/>
        <label>2</label>
    </ligand>
</feature>
<dbReference type="Pfam" id="PF00233">
    <property type="entry name" value="PDEase_I"/>
    <property type="match status" value="1"/>
</dbReference>
<dbReference type="InterPro" id="IPR023174">
    <property type="entry name" value="PDEase_CS"/>
</dbReference>
<protein>
    <recommendedName>
        <fullName evidence="6">Phosphodiesterase</fullName>
        <ecNumber evidence="6">3.1.4.-</ecNumber>
    </recommendedName>
</protein>
<comment type="similarity">
    <text evidence="6">Belongs to the cyclic nucleotide phosphodiesterase family.</text>
</comment>
<name>A0A812QZZ4_9DINO</name>
<dbReference type="GO" id="GO:0007165">
    <property type="term" value="P:signal transduction"/>
    <property type="evidence" value="ECO:0007669"/>
    <property type="project" value="InterPro"/>
</dbReference>
<feature type="binding site" evidence="5">
    <location>
        <position position="172"/>
    </location>
    <ligand>
        <name>Zn(2+)</name>
        <dbReference type="ChEBI" id="CHEBI:29105"/>
        <label>1</label>
    </ligand>
</feature>
<dbReference type="PROSITE" id="PS00126">
    <property type="entry name" value="PDEASE_I_1"/>
    <property type="match status" value="1"/>
</dbReference>
<dbReference type="PRINTS" id="PR00387">
    <property type="entry name" value="PDIESTERASE1"/>
</dbReference>
<dbReference type="CDD" id="cd00077">
    <property type="entry name" value="HDc"/>
    <property type="match status" value="1"/>
</dbReference>
<dbReference type="EC" id="3.1.4.-" evidence="6"/>
<organism evidence="8 9">
    <name type="scientific">Symbiodinium natans</name>
    <dbReference type="NCBI Taxonomy" id="878477"/>
    <lineage>
        <taxon>Eukaryota</taxon>
        <taxon>Sar</taxon>
        <taxon>Alveolata</taxon>
        <taxon>Dinophyceae</taxon>
        <taxon>Suessiales</taxon>
        <taxon>Symbiodiniaceae</taxon>
        <taxon>Symbiodinium</taxon>
    </lineage>
</organism>
<dbReference type="EMBL" id="CAJNDS010002287">
    <property type="protein sequence ID" value="CAE7411952.1"/>
    <property type="molecule type" value="Genomic_DNA"/>
</dbReference>
<feature type="binding site" evidence="5">
    <location>
        <position position="212"/>
    </location>
    <ligand>
        <name>Zn(2+)</name>
        <dbReference type="ChEBI" id="CHEBI:29105"/>
        <label>1</label>
    </ligand>
</feature>
<sequence>MAEPLLQAVSICIHQLQSQTAQQRELQDSEQLRDQNVAGWIGSIGRSETSAGNILEAGLLEKSQSREVEYELEKDESELNGYEGDEGLHVESAEASLHLQKLNLTPAMARDLKVGMWNFDAIQTASEHGSVLKIVGMELVGKASFISRSCLAPFLDAMEERYLVNPYHSSAHAADAANSFQVLASSSGLLHCSSSPLPALRSVSMCVAALGHDLGHPGLNNSFQINSRDALAVTYNDRSVLENFHAAELERLLSRRYGPRQTKLMAIPQNHEARERQVRISMILSTDLSKHMQDLGDLRLRLGSGDFDPLEVNADQQLALTWYFRASDIGHSAKPWDIHRRWSERLVEEFHAQGDVEKGLGLPLSPLCDRHNFDLSKSQTGFLQFVCIPMFEELGRLDDLLESGCELNKQRKKPVTSVSLHLSRHDMKVVPWEDVVPSVELKVESRLSRSFTGGVPPEVDKHHLPGRVTIRIAQKLLLQCKDNMNSWKNYVDDF</sequence>
<feature type="binding site" evidence="4">
    <location>
        <begin position="168"/>
        <end position="172"/>
    </location>
    <ligand>
        <name>AMP</name>
        <dbReference type="ChEBI" id="CHEBI:456215"/>
    </ligand>
</feature>
<proteinExistence type="inferred from homology"/>
<dbReference type="AlphaFoldDB" id="A0A812QZZ4"/>
<evidence type="ECO:0000313" key="9">
    <source>
        <dbReference type="Proteomes" id="UP000604046"/>
    </source>
</evidence>
<dbReference type="GO" id="GO:0004114">
    <property type="term" value="F:3',5'-cyclic-nucleotide phosphodiesterase activity"/>
    <property type="evidence" value="ECO:0007669"/>
    <property type="project" value="InterPro"/>
</dbReference>
<feature type="binding site" evidence="5">
    <location>
        <position position="213"/>
    </location>
    <ligand>
        <name>Zn(2+)</name>
        <dbReference type="ChEBI" id="CHEBI:29105"/>
        <label>1</label>
    </ligand>
</feature>
<keyword evidence="1 5" id="KW-0479">Metal-binding</keyword>
<dbReference type="Proteomes" id="UP000604046">
    <property type="component" value="Unassembled WGS sequence"/>
</dbReference>
<evidence type="ECO:0000313" key="8">
    <source>
        <dbReference type="EMBL" id="CAE7411952.1"/>
    </source>
</evidence>
<dbReference type="InterPro" id="IPR023088">
    <property type="entry name" value="PDEase"/>
</dbReference>
<accession>A0A812QZZ4</accession>
<evidence type="ECO:0000256" key="2">
    <source>
        <dbReference type="ARBA" id="ARBA00022801"/>
    </source>
</evidence>
<feature type="binding site" evidence="4">
    <location>
        <position position="213"/>
    </location>
    <ligand>
        <name>AMP</name>
        <dbReference type="ChEBI" id="CHEBI:456215"/>
    </ligand>
</feature>
<feature type="binding site" evidence="4">
    <location>
        <position position="379"/>
    </location>
    <ligand>
        <name>AMP</name>
        <dbReference type="ChEBI" id="CHEBI:456215"/>
    </ligand>
</feature>
<evidence type="ECO:0000256" key="3">
    <source>
        <dbReference type="PIRSR" id="PIRSR623088-1"/>
    </source>
</evidence>
<dbReference type="OrthoDB" id="439012at2759"/>
<dbReference type="GO" id="GO:0046872">
    <property type="term" value="F:metal ion binding"/>
    <property type="evidence" value="ECO:0007669"/>
    <property type="project" value="UniProtKB-KW"/>
</dbReference>
<feature type="binding site" evidence="5">
    <location>
        <position position="328"/>
    </location>
    <ligand>
        <name>Zn(2+)</name>
        <dbReference type="ChEBI" id="CHEBI:29105"/>
        <label>1</label>
    </ligand>
</feature>
<dbReference type="SUPFAM" id="SSF109604">
    <property type="entry name" value="HD-domain/PDEase-like"/>
    <property type="match status" value="1"/>
</dbReference>
<comment type="cofactor">
    <cofactor evidence="6">
        <name>a divalent metal cation</name>
        <dbReference type="ChEBI" id="CHEBI:60240"/>
    </cofactor>
    <text evidence="6">Binds 2 divalent metal cations per subunit. Site 1 may preferentially bind zinc ions, while site 2 has a preference for magnesium and/or manganese ions.</text>
</comment>